<proteinExistence type="predicted"/>
<sequence>MGQHSKETKGRDPGSDKSSQGNKANLSSRIEEMRQASDAKQALLGRQPK</sequence>
<accession>A0A392NEU9</accession>
<feature type="region of interest" description="Disordered" evidence="1">
    <location>
        <begin position="1"/>
        <end position="49"/>
    </location>
</feature>
<dbReference type="AlphaFoldDB" id="A0A392NEU9"/>
<name>A0A392NEU9_9FABA</name>
<feature type="non-terminal residue" evidence="2">
    <location>
        <position position="49"/>
    </location>
</feature>
<dbReference type="Proteomes" id="UP000265520">
    <property type="component" value="Unassembled WGS sequence"/>
</dbReference>
<organism evidence="2 3">
    <name type="scientific">Trifolium medium</name>
    <dbReference type="NCBI Taxonomy" id="97028"/>
    <lineage>
        <taxon>Eukaryota</taxon>
        <taxon>Viridiplantae</taxon>
        <taxon>Streptophyta</taxon>
        <taxon>Embryophyta</taxon>
        <taxon>Tracheophyta</taxon>
        <taxon>Spermatophyta</taxon>
        <taxon>Magnoliopsida</taxon>
        <taxon>eudicotyledons</taxon>
        <taxon>Gunneridae</taxon>
        <taxon>Pentapetalae</taxon>
        <taxon>rosids</taxon>
        <taxon>fabids</taxon>
        <taxon>Fabales</taxon>
        <taxon>Fabaceae</taxon>
        <taxon>Papilionoideae</taxon>
        <taxon>50 kb inversion clade</taxon>
        <taxon>NPAAA clade</taxon>
        <taxon>Hologalegina</taxon>
        <taxon>IRL clade</taxon>
        <taxon>Trifolieae</taxon>
        <taxon>Trifolium</taxon>
    </lineage>
</organism>
<feature type="compositionally biased region" description="Basic and acidic residues" evidence="1">
    <location>
        <begin position="1"/>
        <end position="15"/>
    </location>
</feature>
<dbReference type="EMBL" id="LXQA010036107">
    <property type="protein sequence ID" value="MCH97863.1"/>
    <property type="molecule type" value="Genomic_DNA"/>
</dbReference>
<feature type="compositionally biased region" description="Polar residues" evidence="1">
    <location>
        <begin position="16"/>
        <end position="28"/>
    </location>
</feature>
<evidence type="ECO:0000256" key="1">
    <source>
        <dbReference type="SAM" id="MobiDB-lite"/>
    </source>
</evidence>
<protein>
    <submittedName>
        <fullName evidence="2">Uncharacterized protein</fullName>
    </submittedName>
</protein>
<comment type="caution">
    <text evidence="2">The sequence shown here is derived from an EMBL/GenBank/DDBJ whole genome shotgun (WGS) entry which is preliminary data.</text>
</comment>
<evidence type="ECO:0000313" key="3">
    <source>
        <dbReference type="Proteomes" id="UP000265520"/>
    </source>
</evidence>
<keyword evidence="3" id="KW-1185">Reference proteome</keyword>
<reference evidence="2 3" key="1">
    <citation type="journal article" date="2018" name="Front. Plant Sci.">
        <title>Red Clover (Trifolium pratense) and Zigzag Clover (T. medium) - A Picture of Genomic Similarities and Differences.</title>
        <authorList>
            <person name="Dluhosova J."/>
            <person name="Istvanek J."/>
            <person name="Nedelnik J."/>
            <person name="Repkova J."/>
        </authorList>
    </citation>
    <scope>NUCLEOTIDE SEQUENCE [LARGE SCALE GENOMIC DNA]</scope>
    <source>
        <strain evidence="3">cv. 10/8</strain>
        <tissue evidence="2">Leaf</tissue>
    </source>
</reference>
<evidence type="ECO:0000313" key="2">
    <source>
        <dbReference type="EMBL" id="MCH97863.1"/>
    </source>
</evidence>